<keyword evidence="10" id="KW-1185">Reference proteome</keyword>
<keyword evidence="4 7" id="KW-0812">Transmembrane</keyword>
<dbReference type="SUPFAM" id="SSF56935">
    <property type="entry name" value="Porins"/>
    <property type="match status" value="1"/>
</dbReference>
<dbReference type="RefSeq" id="WP_119989340.1">
    <property type="nucleotide sequence ID" value="NZ_CP032489.1"/>
</dbReference>
<dbReference type="OrthoDB" id="9768177at2"/>
<evidence type="ECO:0000259" key="8">
    <source>
        <dbReference type="Pfam" id="PF07715"/>
    </source>
</evidence>
<evidence type="ECO:0000313" key="10">
    <source>
        <dbReference type="Proteomes" id="UP000266118"/>
    </source>
</evidence>
<dbReference type="InterPro" id="IPR023996">
    <property type="entry name" value="TonB-dep_OMP_SusC/RagA"/>
</dbReference>
<dbReference type="NCBIfam" id="TIGR04056">
    <property type="entry name" value="OMP_RagA_SusC"/>
    <property type="match status" value="1"/>
</dbReference>
<dbReference type="InterPro" id="IPR037066">
    <property type="entry name" value="Plug_dom_sf"/>
</dbReference>
<protein>
    <submittedName>
        <fullName evidence="9">SusC/RagA family TonB-linked outer membrane protein</fullName>
    </submittedName>
</protein>
<dbReference type="InterPro" id="IPR039426">
    <property type="entry name" value="TonB-dep_rcpt-like"/>
</dbReference>
<evidence type="ECO:0000256" key="4">
    <source>
        <dbReference type="ARBA" id="ARBA00022692"/>
    </source>
</evidence>
<dbReference type="InterPro" id="IPR023997">
    <property type="entry name" value="TonB-dep_OMP_SusC/RagA_CS"/>
</dbReference>
<evidence type="ECO:0000313" key="9">
    <source>
        <dbReference type="EMBL" id="AYD48516.1"/>
    </source>
</evidence>
<evidence type="ECO:0000256" key="6">
    <source>
        <dbReference type="ARBA" id="ARBA00023237"/>
    </source>
</evidence>
<evidence type="ECO:0000256" key="5">
    <source>
        <dbReference type="ARBA" id="ARBA00023136"/>
    </source>
</evidence>
<dbReference type="Gene3D" id="2.170.130.10">
    <property type="entry name" value="TonB-dependent receptor, plug domain"/>
    <property type="match status" value="1"/>
</dbReference>
<dbReference type="EMBL" id="CP032489">
    <property type="protein sequence ID" value="AYD48516.1"/>
    <property type="molecule type" value="Genomic_DNA"/>
</dbReference>
<dbReference type="InterPro" id="IPR036942">
    <property type="entry name" value="Beta-barrel_TonB_sf"/>
</dbReference>
<keyword evidence="3 7" id="KW-1134">Transmembrane beta strand</keyword>
<sequence>MKYIVTVLICFGLLGFCGKQSLFAQSNNSSKEITTKSSGDSVIISGLLKDSKTNLPLPSVSISVNYPKNKIVGLSDYLGKFSVKVKRGAELLFSYVGYTNGSYNASKDNVSDVEISMVEKAAGGLSDVVVSSFRTTERATFTGASTIITAKDIKDQPANNVMELLQGRVAGLNIQNNNGTPGVMGTVQIRGLSTAAVSGSGNNAFLQPTSPLYVIDGVPIDVNTNYQYGFNSSAPGVNPLSLIPAEDVESIEVLKDAAATALWGSKGAYGVIIITTKRGNSQVPIVQYISNYTYNAVPKLRPVIGGREERDIRLAEIMNYDTAFYHGLANINTTPFLSDSLNSYYDNSTNWQAIYFRPTFSTTQNISMMGGNDKFNYKINVGYQKSSGIIKGTGFDRYNIDMSTMYNPSEKFKMSVSINTGLGKTNYGSGNAFQQDNLSGVAQASSLLPPPNLYSPISAALGSLVQNDNKAGNISGNLDLEFEPVRNLRFITTSSYTINSNTSRNFTPSFLNGGSSIGRWYNDRNYTLYNRQSLNYNTVIKDKHSFLFFIFNELNSSSFRAATAEAYAFPNDNIQGPTGYQHYGAMQGVLDNLSEARSAAFGGDFSYNYDKKYVVEFQLREDATSQNGPSVGYTKNPTVSARWNFNKEKFMENLTWLDYGSLRFSYGKNIVPQGDIFDAYGKYNFGANFNGAQTVNVDFGYLPNHTFKPIQNTQLDFGYESSFLNGRLSLVYDYYYKMVDNQSFKLALPNSSGFTNINTNAVSQVNYGHEVTLSVRPLSEHSAFKWQLSFNITHNTNVLSALPDGLREYVIVLPDGAGGSVPILYRLGSNTFTNFLYNTKGVYTSNSQVPVDPITGLRQSIRGVPLMTGGPIFSDVNGDYKIDANDEQALGDPQPKYFGGFSSYLSWKQWSLSTNVSFTLDRDVINESQSYLFNQYASPYTQNALPPFNGLNVYTKNGQIGATYPNPYNFLYNAYYDPFRINQTLFMQDGSYVKINQITIAYTVIPKFSKRYGISSARFYLTGNNIATFSPYTGPNPENITDLGRDNPNTYPNSRNYTLGLNLQF</sequence>
<evidence type="ECO:0000256" key="1">
    <source>
        <dbReference type="ARBA" id="ARBA00004571"/>
    </source>
</evidence>
<evidence type="ECO:0000256" key="7">
    <source>
        <dbReference type="PROSITE-ProRule" id="PRU01360"/>
    </source>
</evidence>
<evidence type="ECO:0000256" key="2">
    <source>
        <dbReference type="ARBA" id="ARBA00022448"/>
    </source>
</evidence>
<comment type="subcellular location">
    <subcellularLocation>
        <location evidence="1 7">Cell outer membrane</location>
        <topology evidence="1 7">Multi-pass membrane protein</topology>
    </subcellularLocation>
</comment>
<dbReference type="Gene3D" id="2.40.170.20">
    <property type="entry name" value="TonB-dependent receptor, beta-barrel domain"/>
    <property type="match status" value="1"/>
</dbReference>
<name>A0A386HSN6_9BACT</name>
<keyword evidence="5 7" id="KW-0472">Membrane</keyword>
<dbReference type="PROSITE" id="PS52016">
    <property type="entry name" value="TONB_DEPENDENT_REC_3"/>
    <property type="match status" value="1"/>
</dbReference>
<gene>
    <name evidence="9" type="ORF">D6B99_13435</name>
</gene>
<keyword evidence="6 7" id="KW-0998">Cell outer membrane</keyword>
<dbReference type="Proteomes" id="UP000266118">
    <property type="component" value="Chromosome"/>
</dbReference>
<dbReference type="Pfam" id="PF07715">
    <property type="entry name" value="Plug"/>
    <property type="match status" value="1"/>
</dbReference>
<evidence type="ECO:0000256" key="3">
    <source>
        <dbReference type="ARBA" id="ARBA00022452"/>
    </source>
</evidence>
<organism evidence="9 10">
    <name type="scientific">Arachidicoccus soli</name>
    <dbReference type="NCBI Taxonomy" id="2341117"/>
    <lineage>
        <taxon>Bacteria</taxon>
        <taxon>Pseudomonadati</taxon>
        <taxon>Bacteroidota</taxon>
        <taxon>Chitinophagia</taxon>
        <taxon>Chitinophagales</taxon>
        <taxon>Chitinophagaceae</taxon>
        <taxon>Arachidicoccus</taxon>
    </lineage>
</organism>
<dbReference type="GO" id="GO:0009279">
    <property type="term" value="C:cell outer membrane"/>
    <property type="evidence" value="ECO:0007669"/>
    <property type="project" value="UniProtKB-SubCell"/>
</dbReference>
<comment type="similarity">
    <text evidence="7">Belongs to the TonB-dependent receptor family.</text>
</comment>
<keyword evidence="2 7" id="KW-0813">Transport</keyword>
<dbReference type="KEGG" id="ark:D6B99_13435"/>
<accession>A0A386HSN6</accession>
<dbReference type="NCBIfam" id="TIGR04057">
    <property type="entry name" value="SusC_RagA_signa"/>
    <property type="match status" value="1"/>
</dbReference>
<dbReference type="AlphaFoldDB" id="A0A386HSN6"/>
<reference evidence="9 10" key="1">
    <citation type="submission" date="2018-09" db="EMBL/GenBank/DDBJ databases">
        <title>Arachidicoccus sp. nov., a bacterium isolated from soil.</title>
        <authorList>
            <person name="Weon H.-Y."/>
            <person name="Kwon S.-W."/>
            <person name="Lee S.A."/>
        </authorList>
    </citation>
    <scope>NUCLEOTIDE SEQUENCE [LARGE SCALE GENOMIC DNA]</scope>
    <source>
        <strain evidence="9 10">KIS59-12</strain>
    </source>
</reference>
<feature type="domain" description="TonB-dependent receptor plug" evidence="8">
    <location>
        <begin position="141"/>
        <end position="271"/>
    </location>
</feature>
<proteinExistence type="inferred from homology"/>
<dbReference type="InterPro" id="IPR012910">
    <property type="entry name" value="Plug_dom"/>
</dbReference>